<sequence>MAGNLAPPAWRKSSRSANNAHCVEVALTGEAVGVRDTKDRQGGTLTVTPAAWAGFVHRLKHGHYDQG</sequence>
<keyword evidence="3" id="KW-1185">Reference proteome</keyword>
<dbReference type="InterPro" id="IPR007278">
    <property type="entry name" value="DUF397"/>
</dbReference>
<dbReference type="EMBL" id="PVSR01000016">
    <property type="protein sequence ID" value="PRW63333.1"/>
    <property type="molecule type" value="Genomic_DNA"/>
</dbReference>
<evidence type="ECO:0000259" key="1">
    <source>
        <dbReference type="Pfam" id="PF04149"/>
    </source>
</evidence>
<dbReference type="AlphaFoldDB" id="A0A2T0GWD6"/>
<protein>
    <submittedName>
        <fullName evidence="2">DUF397 domain-containing protein</fullName>
    </submittedName>
</protein>
<evidence type="ECO:0000313" key="2">
    <source>
        <dbReference type="EMBL" id="PRW63333.1"/>
    </source>
</evidence>
<dbReference type="InParanoid" id="A0A2T0GWD6"/>
<accession>A0A2T0GWD6</accession>
<gene>
    <name evidence="2" type="ORF">CEP50_10980</name>
</gene>
<dbReference type="Proteomes" id="UP000239352">
    <property type="component" value="Unassembled WGS sequence"/>
</dbReference>
<proteinExistence type="predicted"/>
<dbReference type="Pfam" id="PF04149">
    <property type="entry name" value="DUF397"/>
    <property type="match status" value="1"/>
</dbReference>
<comment type="caution">
    <text evidence="2">The sequence shown here is derived from an EMBL/GenBank/DDBJ whole genome shotgun (WGS) entry which is preliminary data.</text>
</comment>
<name>A0A2T0GWD6_ACTMO</name>
<dbReference type="RefSeq" id="WP_106113850.1">
    <property type="nucleotide sequence ID" value="NZ_PVSR01000016.1"/>
</dbReference>
<reference evidence="2 3" key="1">
    <citation type="submission" date="2018-03" db="EMBL/GenBank/DDBJ databases">
        <title>Actinopolyspora mortivallis from Sahara, screening for active biomolecules.</title>
        <authorList>
            <person name="Selama O."/>
            <person name="Wellington E.M.H."/>
            <person name="Hacene H."/>
        </authorList>
    </citation>
    <scope>NUCLEOTIDE SEQUENCE [LARGE SCALE GENOMIC DNA]</scope>
    <source>
        <strain evidence="2 3">M5A</strain>
    </source>
</reference>
<organism evidence="2 3">
    <name type="scientific">Actinopolyspora mortivallis</name>
    <dbReference type="NCBI Taxonomy" id="33906"/>
    <lineage>
        <taxon>Bacteria</taxon>
        <taxon>Bacillati</taxon>
        <taxon>Actinomycetota</taxon>
        <taxon>Actinomycetes</taxon>
        <taxon>Actinopolysporales</taxon>
        <taxon>Actinopolysporaceae</taxon>
        <taxon>Actinopolyspora</taxon>
    </lineage>
</organism>
<dbReference type="STRING" id="1050202.GCA_000384035_03527"/>
<evidence type="ECO:0000313" key="3">
    <source>
        <dbReference type="Proteomes" id="UP000239352"/>
    </source>
</evidence>
<feature type="domain" description="DUF397" evidence="1">
    <location>
        <begin position="9"/>
        <end position="60"/>
    </location>
</feature>